<name>A0ABQ2W655_9ACTN</name>
<protein>
    <recommendedName>
        <fullName evidence="2">Roadblock/LAMTOR2 domain-containing protein</fullName>
    </recommendedName>
</protein>
<evidence type="ECO:0000256" key="1">
    <source>
        <dbReference type="SAM" id="MobiDB-lite"/>
    </source>
</evidence>
<keyword evidence="4" id="KW-1185">Reference proteome</keyword>
<evidence type="ECO:0000313" key="4">
    <source>
        <dbReference type="Proteomes" id="UP000660675"/>
    </source>
</evidence>
<accession>A0ABQ2W655</accession>
<dbReference type="SUPFAM" id="SSF103196">
    <property type="entry name" value="Roadblock/LC7 domain"/>
    <property type="match status" value="1"/>
</dbReference>
<evidence type="ECO:0000313" key="3">
    <source>
        <dbReference type="EMBL" id="GGV93059.1"/>
    </source>
</evidence>
<feature type="domain" description="Roadblock/LAMTOR2" evidence="2">
    <location>
        <begin position="11"/>
        <end position="99"/>
    </location>
</feature>
<evidence type="ECO:0000259" key="2">
    <source>
        <dbReference type="SMART" id="SM00960"/>
    </source>
</evidence>
<gene>
    <name evidence="3" type="ORF">GCM10015535_55350</name>
</gene>
<dbReference type="RefSeq" id="WP_189547019.1">
    <property type="nucleotide sequence ID" value="NZ_BMTF01000023.1"/>
</dbReference>
<comment type="caution">
    <text evidence="3">The sequence shown here is derived from an EMBL/GenBank/DDBJ whole genome shotgun (WGS) entry which is preliminary data.</text>
</comment>
<dbReference type="Pfam" id="PF03259">
    <property type="entry name" value="Robl_LC7"/>
    <property type="match status" value="1"/>
</dbReference>
<dbReference type="Proteomes" id="UP000660675">
    <property type="component" value="Unassembled WGS sequence"/>
</dbReference>
<reference evidence="4" key="1">
    <citation type="journal article" date="2019" name="Int. J. Syst. Evol. Microbiol.">
        <title>The Global Catalogue of Microorganisms (GCM) 10K type strain sequencing project: providing services to taxonomists for standard genome sequencing and annotation.</title>
        <authorList>
            <consortium name="The Broad Institute Genomics Platform"/>
            <consortium name="The Broad Institute Genome Sequencing Center for Infectious Disease"/>
            <person name="Wu L."/>
            <person name="Ma J."/>
        </authorList>
    </citation>
    <scope>NUCLEOTIDE SEQUENCE [LARGE SCALE GENOMIC DNA]</scope>
    <source>
        <strain evidence="4">JCM 4376</strain>
    </source>
</reference>
<organism evidence="3 4">
    <name type="scientific">Streptomyces gelaticus</name>
    <dbReference type="NCBI Taxonomy" id="285446"/>
    <lineage>
        <taxon>Bacteria</taxon>
        <taxon>Bacillati</taxon>
        <taxon>Actinomycetota</taxon>
        <taxon>Actinomycetes</taxon>
        <taxon>Kitasatosporales</taxon>
        <taxon>Streptomycetaceae</taxon>
        <taxon>Streptomyces</taxon>
    </lineage>
</organism>
<feature type="compositionally biased region" description="Pro residues" evidence="1">
    <location>
        <begin position="143"/>
        <end position="162"/>
    </location>
</feature>
<dbReference type="InterPro" id="IPR004942">
    <property type="entry name" value="Roadblock/LAMTOR2_dom"/>
</dbReference>
<proteinExistence type="predicted"/>
<dbReference type="EMBL" id="BMTF01000023">
    <property type="protein sequence ID" value="GGV93059.1"/>
    <property type="molecule type" value="Genomic_DNA"/>
</dbReference>
<dbReference type="Gene3D" id="3.30.450.30">
    <property type="entry name" value="Dynein light chain 2a, cytoplasmic"/>
    <property type="match status" value="1"/>
</dbReference>
<sequence length="162" mass="16469">MAPQARAGDVLAELQRLRTGTPLLSGALVAGTDGLLLAHDTPDVEPEQVAALTATALGVAALMTEATGRGGFGELLVQGESGHIASYAAGHSAVLTLLADDRIGIDTLRSEGRRAAARIGELLDTAPRHAVDTAPRHAACPAPSVPSPGHQPPRPGPLPPRP</sequence>
<dbReference type="SMART" id="SM00960">
    <property type="entry name" value="Robl_LC7"/>
    <property type="match status" value="1"/>
</dbReference>
<feature type="region of interest" description="Disordered" evidence="1">
    <location>
        <begin position="130"/>
        <end position="162"/>
    </location>
</feature>